<gene>
    <name evidence="1" type="ORF">GCM10007053_05800</name>
</gene>
<reference evidence="1" key="1">
    <citation type="journal article" date="2014" name="Int. J. Syst. Evol. Microbiol.">
        <title>Complete genome sequence of Corynebacterium casei LMG S-19264T (=DSM 44701T), isolated from a smear-ripened cheese.</title>
        <authorList>
            <consortium name="US DOE Joint Genome Institute (JGI-PGF)"/>
            <person name="Walter F."/>
            <person name="Albersmeier A."/>
            <person name="Kalinowski J."/>
            <person name="Ruckert C."/>
        </authorList>
    </citation>
    <scope>NUCLEOTIDE SEQUENCE</scope>
    <source>
        <strain evidence="1">KCTC 23430</strain>
    </source>
</reference>
<dbReference type="Pfam" id="PF14366">
    <property type="entry name" value="DUF4410"/>
    <property type="match status" value="1"/>
</dbReference>
<evidence type="ECO:0008006" key="3">
    <source>
        <dbReference type="Google" id="ProtNLM"/>
    </source>
</evidence>
<accession>A0A918XES8</accession>
<evidence type="ECO:0000313" key="1">
    <source>
        <dbReference type="EMBL" id="GHD27472.1"/>
    </source>
</evidence>
<protein>
    <recommendedName>
        <fullName evidence="3">DUF4410 domain-containing protein</fullName>
    </recommendedName>
</protein>
<sequence length="167" mass="17502">MAAGKMDSQNIFSGALSKSAPIHIHPFSTSEADLGNPKFRDTANAMVKSAPHLLAADIVESLRDAGFTSVTLDESEGDIPIDALNVTGRFTRLDPGRQNLRVWIGFGTGESKVCVSGEVADPDGNKLADSADCRNGLGWGSSGPQADKGAEVLGERVAGFLIDWADS</sequence>
<comment type="caution">
    <text evidence="1">The sequence shown here is derived from an EMBL/GenBank/DDBJ whole genome shotgun (WGS) entry which is preliminary data.</text>
</comment>
<dbReference type="Proteomes" id="UP000644693">
    <property type="component" value="Unassembled WGS sequence"/>
</dbReference>
<dbReference type="AlphaFoldDB" id="A0A918XES8"/>
<keyword evidence="2" id="KW-1185">Reference proteome</keyword>
<dbReference type="EMBL" id="BMYM01000001">
    <property type="protein sequence ID" value="GHD27472.1"/>
    <property type="molecule type" value="Genomic_DNA"/>
</dbReference>
<dbReference type="InterPro" id="IPR025522">
    <property type="entry name" value="DUF4410"/>
</dbReference>
<proteinExistence type="predicted"/>
<name>A0A918XES8_9GAMM</name>
<reference evidence="1" key="2">
    <citation type="submission" date="2020-09" db="EMBL/GenBank/DDBJ databases">
        <authorList>
            <person name="Sun Q."/>
            <person name="Kim S."/>
        </authorList>
    </citation>
    <scope>NUCLEOTIDE SEQUENCE</scope>
    <source>
        <strain evidence="1">KCTC 23430</strain>
    </source>
</reference>
<organism evidence="1 2">
    <name type="scientific">Parahalioglobus pacificus</name>
    <dbReference type="NCBI Taxonomy" id="930806"/>
    <lineage>
        <taxon>Bacteria</taxon>
        <taxon>Pseudomonadati</taxon>
        <taxon>Pseudomonadota</taxon>
        <taxon>Gammaproteobacteria</taxon>
        <taxon>Cellvibrionales</taxon>
        <taxon>Halieaceae</taxon>
        <taxon>Parahalioglobus</taxon>
    </lineage>
</organism>
<evidence type="ECO:0000313" key="2">
    <source>
        <dbReference type="Proteomes" id="UP000644693"/>
    </source>
</evidence>